<dbReference type="AlphaFoldDB" id="A0A6L6WR84"/>
<evidence type="ECO:0000313" key="2">
    <source>
        <dbReference type="Proteomes" id="UP000483802"/>
    </source>
</evidence>
<sequence length="62" mass="6889">MSPNSPPPGPVRPAAAVNEDIRALWHTRDPRIGLTHEQRARYEHLLVEWIAATRAAQIVIAA</sequence>
<gene>
    <name evidence="1" type="ORF">GPA10_05320</name>
</gene>
<keyword evidence="2" id="KW-1185">Reference proteome</keyword>
<organism evidence="1 2">
    <name type="scientific">Streptomyces typhae</name>
    <dbReference type="NCBI Taxonomy" id="2681492"/>
    <lineage>
        <taxon>Bacteria</taxon>
        <taxon>Bacillati</taxon>
        <taxon>Actinomycetota</taxon>
        <taxon>Actinomycetes</taxon>
        <taxon>Kitasatosporales</taxon>
        <taxon>Streptomycetaceae</taxon>
        <taxon>Streptomyces</taxon>
    </lineage>
</organism>
<name>A0A6L6WR84_9ACTN</name>
<reference evidence="1 2" key="1">
    <citation type="submission" date="2019-11" db="EMBL/GenBank/DDBJ databases">
        <title>Streptomyces typhae sp. nov., a novel endophytic actinomycete isolated from the root of cattail pollen (Typha angustifolia L.).</title>
        <authorList>
            <person name="Peng C."/>
        </authorList>
    </citation>
    <scope>NUCLEOTIDE SEQUENCE [LARGE SCALE GENOMIC DNA]</scope>
    <source>
        <strain evidence="2">p1417</strain>
    </source>
</reference>
<dbReference type="EMBL" id="WPNZ01000002">
    <property type="protein sequence ID" value="MVO84207.1"/>
    <property type="molecule type" value="Genomic_DNA"/>
</dbReference>
<dbReference type="RefSeq" id="WP_157164463.1">
    <property type="nucleotide sequence ID" value="NZ_WPNZ01000002.1"/>
</dbReference>
<evidence type="ECO:0000313" key="1">
    <source>
        <dbReference type="EMBL" id="MVO84207.1"/>
    </source>
</evidence>
<protein>
    <submittedName>
        <fullName evidence="1">Uncharacterized protein</fullName>
    </submittedName>
</protein>
<proteinExistence type="predicted"/>
<dbReference type="Proteomes" id="UP000483802">
    <property type="component" value="Unassembled WGS sequence"/>
</dbReference>
<accession>A0A6L6WR84</accession>
<comment type="caution">
    <text evidence="1">The sequence shown here is derived from an EMBL/GenBank/DDBJ whole genome shotgun (WGS) entry which is preliminary data.</text>
</comment>